<dbReference type="Pfam" id="PF13715">
    <property type="entry name" value="CarbopepD_reg_2"/>
    <property type="match status" value="1"/>
</dbReference>
<dbReference type="SUPFAM" id="SSF56935">
    <property type="entry name" value="Porins"/>
    <property type="match status" value="1"/>
</dbReference>
<dbReference type="InterPro" id="IPR037066">
    <property type="entry name" value="Plug_dom_sf"/>
</dbReference>
<dbReference type="InterPro" id="IPR008969">
    <property type="entry name" value="CarboxyPept-like_regulatory"/>
</dbReference>
<evidence type="ECO:0000256" key="3">
    <source>
        <dbReference type="ARBA" id="ARBA00022452"/>
    </source>
</evidence>
<comment type="subcellular location">
    <subcellularLocation>
        <location evidence="1 7">Cell outer membrane</location>
        <topology evidence="1 7">Multi-pass membrane protein</topology>
    </subcellularLocation>
</comment>
<keyword evidence="11" id="KW-1185">Reference proteome</keyword>
<dbReference type="NCBIfam" id="TIGR04056">
    <property type="entry name" value="OMP_RagA_SusC"/>
    <property type="match status" value="1"/>
</dbReference>
<evidence type="ECO:0000313" key="11">
    <source>
        <dbReference type="Proteomes" id="UP000618319"/>
    </source>
</evidence>
<keyword evidence="5 7" id="KW-0472">Membrane</keyword>
<evidence type="ECO:0000256" key="4">
    <source>
        <dbReference type="ARBA" id="ARBA00022692"/>
    </source>
</evidence>
<dbReference type="Gene3D" id="2.60.40.1120">
    <property type="entry name" value="Carboxypeptidase-like, regulatory domain"/>
    <property type="match status" value="1"/>
</dbReference>
<dbReference type="InterPro" id="IPR023996">
    <property type="entry name" value="TonB-dep_OMP_SusC/RagA"/>
</dbReference>
<dbReference type="InterPro" id="IPR012910">
    <property type="entry name" value="Plug_dom"/>
</dbReference>
<dbReference type="Proteomes" id="UP000618319">
    <property type="component" value="Unassembled WGS sequence"/>
</dbReference>
<sequence length="1121" mass="126312">MRKLRKGESYALLRSVIPSQFKDPSKVGMTKKKETLPCHAEDTRYLLSRLFRSSANNKFLSGVLRICILFFIVVLFSDAQAQSGRTLGGEVRSAADGQTIEGASVQTGNKYTLTDKEGRFSITAPQPKGTLKIHHIGYVAQTVAYDETTTPLEIRLEPNEQQIEEVEVVSTGYQRIPKERATGSFVQIDNELLNRRISTNLLDRLDGIVPGMQFRSSSSGGYNPSLIEIRGRNTISAGSAPLIILDDFPYQGDINAINPNDVLSISVLRDAAAASIWGARAGNGVIVIQTKKGSNKARAEVNIANNVTIGNKVDLYSANRPMLSSTEYIEVEQFLFDKGAYNTRIRNGFQGISPAVSIFQQTKDGTISLEESTLLINNLKEQDVRNDLLRFYYKHPVSYQTSVGISGSSAAHRYYIAAGNDLQNGNVVNDKRNRTTLTNNHSLLFFADRLHVDINTFYAFDRQKSGHAIASFYPYDRMQDNERNAMAWTSASGLSLSFTENVNEQLLDWRYRPLDELNLGANRTNDDRFLRVNTAVSYNLFDKVKVKLLYGYQQGESSSLLQNDLDRFYTRNLINTFSKIESGVLQYNLPQGEIWDSANTSRGTHTGRLQADYKVKFFRNDLDLFGGFEVMSDNRSVATNILYGVDAEKLTNRNTDIDFNRAYPYYYNNTTATIPNGFNQVRHTDRFVSYYVNGLYNVRDRYMLSFSLRKDESNLFGVDANQKGVPLWSVGAKWDLKREQFFNLDVVSNLKLKGTFGYTGNIDKSTSRYLTAQSASFLTNLYGQLYANVINPPNPMLRWEKIRNSNLGLEMSLWNNSINLEIERWEKSGQDLISKIDLAPQAGLASFIGNAASTASEGIDVSLHTRNMQRSRFSWDSFLLMSKSKSLVSEIFIEPGSNYNVVSSPAQNFIEGNPYWSIYSFPYKGLDEAGNPIGFLLGEESKEYPAILNSTERDGIKLHGSSIPTVFGSFRNQFTYRSWSLSFSLLYKMGYYFKRSSLNNSTAYGSGGTVDAYQTDYEGKWMTAGDEAHTDVPSLIYPANLSRSRLYIQSDRLIESGSHIYFQDVNISYDMDLSSGIKMRTYFFINNLGMIWRKNRQGIDPNALGGYPMPITYTLGLNFNI</sequence>
<keyword evidence="2 7" id="KW-0813">Transport</keyword>
<dbReference type="SUPFAM" id="SSF49464">
    <property type="entry name" value="Carboxypeptidase regulatory domain-like"/>
    <property type="match status" value="1"/>
</dbReference>
<evidence type="ECO:0000259" key="9">
    <source>
        <dbReference type="Pfam" id="PF07715"/>
    </source>
</evidence>
<dbReference type="Gene3D" id="2.40.170.20">
    <property type="entry name" value="TonB-dependent receptor, beta-barrel domain"/>
    <property type="match status" value="1"/>
</dbReference>
<proteinExistence type="inferred from homology"/>
<keyword evidence="8" id="KW-1133">Transmembrane helix</keyword>
<keyword evidence="6 7" id="KW-0998">Cell outer membrane</keyword>
<dbReference type="InterPro" id="IPR039426">
    <property type="entry name" value="TonB-dep_rcpt-like"/>
</dbReference>
<evidence type="ECO:0000256" key="8">
    <source>
        <dbReference type="SAM" id="Phobius"/>
    </source>
</evidence>
<dbReference type="Pfam" id="PF07715">
    <property type="entry name" value="Plug"/>
    <property type="match status" value="1"/>
</dbReference>
<dbReference type="PROSITE" id="PS52016">
    <property type="entry name" value="TONB_DEPENDENT_REC_3"/>
    <property type="match status" value="1"/>
</dbReference>
<gene>
    <name evidence="10" type="ORF">C4F40_03425</name>
</gene>
<dbReference type="Gene3D" id="2.170.130.10">
    <property type="entry name" value="TonB-dependent receptor, plug domain"/>
    <property type="match status" value="1"/>
</dbReference>
<evidence type="ECO:0000256" key="6">
    <source>
        <dbReference type="ARBA" id="ARBA00023237"/>
    </source>
</evidence>
<protein>
    <recommendedName>
        <fullName evidence="9">TonB-dependent receptor plug domain-containing protein</fullName>
    </recommendedName>
</protein>
<comment type="caution">
    <text evidence="10">The sequence shown here is derived from an EMBL/GenBank/DDBJ whole genome shotgun (WGS) entry which is preliminary data.</text>
</comment>
<dbReference type="RefSeq" id="WP_196937484.1">
    <property type="nucleotide sequence ID" value="NZ_MU158689.1"/>
</dbReference>
<evidence type="ECO:0000256" key="2">
    <source>
        <dbReference type="ARBA" id="ARBA00022448"/>
    </source>
</evidence>
<evidence type="ECO:0000313" key="10">
    <source>
        <dbReference type="EMBL" id="MBE8719778.1"/>
    </source>
</evidence>
<keyword evidence="3 7" id="KW-1134">Transmembrane beta strand</keyword>
<feature type="transmembrane region" description="Helical" evidence="8">
    <location>
        <begin position="59"/>
        <end position="77"/>
    </location>
</feature>
<keyword evidence="4 7" id="KW-0812">Transmembrane</keyword>
<organism evidence="10 11">
    <name type="scientific">Sphingobacterium pedocola</name>
    <dbReference type="NCBI Taxonomy" id="2082722"/>
    <lineage>
        <taxon>Bacteria</taxon>
        <taxon>Pseudomonadati</taxon>
        <taxon>Bacteroidota</taxon>
        <taxon>Sphingobacteriia</taxon>
        <taxon>Sphingobacteriales</taxon>
        <taxon>Sphingobacteriaceae</taxon>
        <taxon>Sphingobacterium</taxon>
    </lineage>
</organism>
<dbReference type="InterPro" id="IPR036942">
    <property type="entry name" value="Beta-barrel_TonB_sf"/>
</dbReference>
<comment type="similarity">
    <text evidence="7">Belongs to the TonB-dependent receptor family.</text>
</comment>
<accession>A0ABR9T355</accession>
<feature type="domain" description="TonB-dependent receptor plug" evidence="9">
    <location>
        <begin position="178"/>
        <end position="285"/>
    </location>
</feature>
<evidence type="ECO:0000256" key="1">
    <source>
        <dbReference type="ARBA" id="ARBA00004571"/>
    </source>
</evidence>
<dbReference type="EMBL" id="PSKQ01000017">
    <property type="protein sequence ID" value="MBE8719778.1"/>
    <property type="molecule type" value="Genomic_DNA"/>
</dbReference>
<evidence type="ECO:0000256" key="5">
    <source>
        <dbReference type="ARBA" id="ARBA00023136"/>
    </source>
</evidence>
<name>A0ABR9T355_9SPHI</name>
<evidence type="ECO:0000256" key="7">
    <source>
        <dbReference type="PROSITE-ProRule" id="PRU01360"/>
    </source>
</evidence>
<reference evidence="10 11" key="1">
    <citation type="submission" date="2018-02" db="EMBL/GenBank/DDBJ databases">
        <title>Sphingobacterium KA21.</title>
        <authorList>
            <person name="Vasarhelyi B.M."/>
            <person name="Deshmukh S."/>
            <person name="Balint B."/>
            <person name="Kukolya J."/>
        </authorList>
    </citation>
    <scope>NUCLEOTIDE SEQUENCE [LARGE SCALE GENOMIC DNA]</scope>
    <source>
        <strain evidence="10 11">Ka21</strain>
    </source>
</reference>